<dbReference type="GeneID" id="103358652"/>
<proteinExistence type="predicted"/>
<keyword evidence="1" id="KW-1133">Transmembrane helix</keyword>
<keyword evidence="2" id="KW-0732">Signal</keyword>
<protein>
    <submittedName>
        <fullName evidence="4">Uncharacterized protein LOC103358652 isoform X1</fullName>
    </submittedName>
</protein>
<feature type="signal peptide" evidence="2">
    <location>
        <begin position="1"/>
        <end position="18"/>
    </location>
</feature>
<evidence type="ECO:0000313" key="3">
    <source>
        <dbReference type="Proteomes" id="UP000694891"/>
    </source>
</evidence>
<dbReference type="AlphaFoldDB" id="A0A9Y4JSX8"/>
<reference evidence="4" key="1">
    <citation type="submission" date="2025-08" db="UniProtKB">
        <authorList>
            <consortium name="RefSeq"/>
        </authorList>
    </citation>
    <scope>IDENTIFICATION</scope>
</reference>
<evidence type="ECO:0000313" key="4">
    <source>
        <dbReference type="RefSeq" id="XP_008281920.1"/>
    </source>
</evidence>
<evidence type="ECO:0000256" key="2">
    <source>
        <dbReference type="SAM" id="SignalP"/>
    </source>
</evidence>
<accession>A0A9Y4JSX8</accession>
<dbReference type="RefSeq" id="XP_008281920.1">
    <property type="nucleotide sequence ID" value="XM_008283698.1"/>
</dbReference>
<name>A0A9Y4JSX8_9TELE</name>
<evidence type="ECO:0000256" key="1">
    <source>
        <dbReference type="SAM" id="Phobius"/>
    </source>
</evidence>
<dbReference type="Proteomes" id="UP000694891">
    <property type="component" value="Unplaced"/>
</dbReference>
<feature type="transmembrane region" description="Helical" evidence="1">
    <location>
        <begin position="167"/>
        <end position="185"/>
    </location>
</feature>
<feature type="chain" id="PRO_5041208221" evidence="2">
    <location>
        <begin position="19"/>
        <end position="245"/>
    </location>
</feature>
<keyword evidence="1" id="KW-0472">Membrane</keyword>
<keyword evidence="1" id="KW-0812">Transmembrane</keyword>
<keyword evidence="3" id="KW-1185">Reference proteome</keyword>
<sequence length="245" mass="28117">MSWRYLSHLLLLVGLTLIDPSEEGCLDYFKMDSWTEYASLTDPVDLVMLNNTKDIMECSVERAYLQSLSRTKNLNLFYILKHCFDRSNVSGISEKCRGETSEEILFYHFMCWTAKAVEIDVPPDYCSDYGTLCSIYAEISFPITVGSQKYNKGSTDTRDTDILNLKILLVISVILNVTVPVIVYLRMRLQKKQQPNGNVEMVPLQVTMRLQCLMSCTRTFTHGAFPFTLSLKERFTVSGVTNVWY</sequence>
<gene>
    <name evidence="4" type="primary">LOC103358652</name>
</gene>
<organism evidence="3 4">
    <name type="scientific">Stegastes partitus</name>
    <name type="common">bicolor damselfish</name>
    <dbReference type="NCBI Taxonomy" id="144197"/>
    <lineage>
        <taxon>Eukaryota</taxon>
        <taxon>Metazoa</taxon>
        <taxon>Chordata</taxon>
        <taxon>Craniata</taxon>
        <taxon>Vertebrata</taxon>
        <taxon>Euteleostomi</taxon>
        <taxon>Actinopterygii</taxon>
        <taxon>Neopterygii</taxon>
        <taxon>Teleostei</taxon>
        <taxon>Neoteleostei</taxon>
        <taxon>Acanthomorphata</taxon>
        <taxon>Ovalentaria</taxon>
        <taxon>Pomacentridae</taxon>
        <taxon>Stegastes</taxon>
    </lineage>
</organism>